<dbReference type="Pfam" id="PF00754">
    <property type="entry name" value="F5_F8_type_C"/>
    <property type="match status" value="1"/>
</dbReference>
<dbReference type="InterPro" id="IPR000421">
    <property type="entry name" value="FA58C"/>
</dbReference>
<accession>A0A6C2UET2</accession>
<protein>
    <recommendedName>
        <fullName evidence="2">F5/8 type C domain-containing protein</fullName>
    </recommendedName>
</protein>
<dbReference type="EMBL" id="CAAHFH010000001">
    <property type="protein sequence ID" value="VGO18383.1"/>
    <property type="molecule type" value="Genomic_DNA"/>
</dbReference>
<feature type="domain" description="F5/8 type C" evidence="2">
    <location>
        <begin position="541"/>
        <end position="688"/>
    </location>
</feature>
<evidence type="ECO:0000256" key="1">
    <source>
        <dbReference type="SAM" id="SignalP"/>
    </source>
</evidence>
<dbReference type="AlphaFoldDB" id="A0A6C2UET2"/>
<dbReference type="Proteomes" id="UP000346198">
    <property type="component" value="Unassembled WGS sequence"/>
</dbReference>
<gene>
    <name evidence="3" type="ORF">SCARR_00435</name>
</gene>
<keyword evidence="4" id="KW-1185">Reference proteome</keyword>
<sequence>MIKKRTLFGMLLLMSCAAPAATVLWDGTRSDITNLTSNINSPNNWTESDTVWNTTDQTIDSPGTQADIKLAMGQVTQLRHTGQINEGFDAVYCGGGDDTSITNDAVSPFSQLIAFDAGAFSATGLPLRAMTVTLKKRVASDTQSFCWFVENGGQCCVSAVVDNDVGTDYATYTLGDTAASEWFAFDGNANIGSATGASVGTLSLTNLNYAGILVTETYTTAQNWHGAIVQQFALSEEVVVPRTMPYMGGWCPRVQLPAKNNGTERIDFTNFDVSAFVDQLVQLDTAKYHFLNLSHGAIATFYTSSHPELASVVNTNMFPTERDLLMEVVDELERRGDNRPVIVYQAAHGIKESSCPPGAWDNWTNHIASLGYTDHHHAVADLIIKYYSLKYGDKIDGWWYDGVNNLSPENQQRYVDAARLGNPKAIIAIPVTSGAPLKSSPWCDYTSGHPFSVKANEPWQPANLLMIENIEAGPWLDQNGDPVDDPNKGALAHAFIPLQRTWNAGEAFPALQAIDWTTRAVEAGGMMTWSLNRQGSLIEDINFDTLFKINAAMTQAVVVASGENTPNETAVKAFDGDVNTKWLTFTNTAWIAYDYTSTNAAAMTQYSITSANDGDARDPKDWEFQGSNDGGMSWDTLDVRTNQDFTARFQTKTYPFSNSTAYKVYRLNITANNGNAYTQLAELELGMASSTTFFVDWADGYGLTGTHAVYDADPDGDVLDNLSEYALDGNPTNGSDRGHIPVLGTFGENGTYWFEYVYARRNDAAARGLNYTVEATSNLVSAAWSTNTIAETGAGSLDSDFESVTNRIPLDAEGFMRLMIEFVE</sequence>
<dbReference type="RefSeq" id="WP_136059875.1">
    <property type="nucleotide sequence ID" value="NZ_CAAHFH010000001.1"/>
</dbReference>
<name>A0A6C2UET2_9BACT</name>
<evidence type="ECO:0000259" key="2">
    <source>
        <dbReference type="PROSITE" id="PS50022"/>
    </source>
</evidence>
<evidence type="ECO:0000313" key="3">
    <source>
        <dbReference type="EMBL" id="VGO18383.1"/>
    </source>
</evidence>
<evidence type="ECO:0000313" key="4">
    <source>
        <dbReference type="Proteomes" id="UP000346198"/>
    </source>
</evidence>
<dbReference type="PROSITE" id="PS50022">
    <property type="entry name" value="FA58C_3"/>
    <property type="match status" value="1"/>
</dbReference>
<proteinExistence type="predicted"/>
<keyword evidence="1" id="KW-0732">Signal</keyword>
<reference evidence="3 4" key="1">
    <citation type="submission" date="2019-04" db="EMBL/GenBank/DDBJ databases">
        <authorList>
            <person name="Van Vliet M D."/>
        </authorList>
    </citation>
    <scope>NUCLEOTIDE SEQUENCE [LARGE SCALE GENOMIC DNA]</scope>
    <source>
        <strain evidence="3 4">F21</strain>
    </source>
</reference>
<dbReference type="Pfam" id="PF26376">
    <property type="entry name" value="Mef1"/>
    <property type="match status" value="1"/>
</dbReference>
<feature type="chain" id="PRO_5025562638" description="F5/8 type C domain-containing protein" evidence="1">
    <location>
        <begin position="21"/>
        <end position="824"/>
    </location>
</feature>
<dbReference type="InterPro" id="IPR008979">
    <property type="entry name" value="Galactose-bd-like_sf"/>
</dbReference>
<dbReference type="Gene3D" id="3.20.20.80">
    <property type="entry name" value="Glycosidases"/>
    <property type="match status" value="1"/>
</dbReference>
<dbReference type="PROSITE" id="PS51257">
    <property type="entry name" value="PROKAR_LIPOPROTEIN"/>
    <property type="match status" value="1"/>
</dbReference>
<dbReference type="InterPro" id="IPR058589">
    <property type="entry name" value="Mef1"/>
</dbReference>
<dbReference type="SUPFAM" id="SSF49785">
    <property type="entry name" value="Galactose-binding domain-like"/>
    <property type="match status" value="1"/>
</dbReference>
<dbReference type="Gene3D" id="2.60.120.260">
    <property type="entry name" value="Galactose-binding domain-like"/>
    <property type="match status" value="1"/>
</dbReference>
<organism evidence="3 4">
    <name type="scientific">Pontiella sulfatireligans</name>
    <dbReference type="NCBI Taxonomy" id="2750658"/>
    <lineage>
        <taxon>Bacteria</taxon>
        <taxon>Pseudomonadati</taxon>
        <taxon>Kiritimatiellota</taxon>
        <taxon>Kiritimatiellia</taxon>
        <taxon>Kiritimatiellales</taxon>
        <taxon>Pontiellaceae</taxon>
        <taxon>Pontiella</taxon>
    </lineage>
</organism>
<feature type="signal peptide" evidence="1">
    <location>
        <begin position="1"/>
        <end position="20"/>
    </location>
</feature>